<feature type="transmembrane region" description="Helical" evidence="8">
    <location>
        <begin position="656"/>
        <end position="677"/>
    </location>
</feature>
<dbReference type="SFLD" id="SFLDF00027">
    <property type="entry name" value="p-type_atpase"/>
    <property type="match status" value="1"/>
</dbReference>
<dbReference type="Proteomes" id="UP000177371">
    <property type="component" value="Unassembled WGS sequence"/>
</dbReference>
<dbReference type="Pfam" id="PF00702">
    <property type="entry name" value="Hydrolase"/>
    <property type="match status" value="1"/>
</dbReference>
<evidence type="ECO:0000259" key="9">
    <source>
        <dbReference type="SMART" id="SM00831"/>
    </source>
</evidence>
<dbReference type="InterPro" id="IPR036412">
    <property type="entry name" value="HAD-like_sf"/>
</dbReference>
<feature type="transmembrane region" description="Helical" evidence="8">
    <location>
        <begin position="69"/>
        <end position="85"/>
    </location>
</feature>
<dbReference type="AlphaFoldDB" id="A0A1F4V1K3"/>
<evidence type="ECO:0000256" key="3">
    <source>
        <dbReference type="ARBA" id="ARBA00022741"/>
    </source>
</evidence>
<dbReference type="SUPFAM" id="SSF81660">
    <property type="entry name" value="Metal cation-transporting ATPase, ATP-binding domain N"/>
    <property type="match status" value="1"/>
</dbReference>
<accession>A0A1F4V1K3</accession>
<dbReference type="SUPFAM" id="SSF56784">
    <property type="entry name" value="HAD-like"/>
    <property type="match status" value="1"/>
</dbReference>
<reference evidence="10 11" key="1">
    <citation type="journal article" date="2016" name="Nat. Commun.">
        <title>Thousands of microbial genomes shed light on interconnected biogeochemical processes in an aquifer system.</title>
        <authorList>
            <person name="Anantharaman K."/>
            <person name="Brown C.T."/>
            <person name="Hug L.A."/>
            <person name="Sharon I."/>
            <person name="Castelle C.J."/>
            <person name="Probst A.J."/>
            <person name="Thomas B.C."/>
            <person name="Singh A."/>
            <person name="Wilkins M.J."/>
            <person name="Karaoz U."/>
            <person name="Brodie E.L."/>
            <person name="Williams K.H."/>
            <person name="Hubbard S.S."/>
            <person name="Banfield J.F."/>
        </authorList>
    </citation>
    <scope>NUCLEOTIDE SEQUENCE [LARGE SCALE GENOMIC DNA]</scope>
</reference>
<dbReference type="GO" id="GO:0005524">
    <property type="term" value="F:ATP binding"/>
    <property type="evidence" value="ECO:0007669"/>
    <property type="project" value="UniProtKB-KW"/>
</dbReference>
<organism evidence="10 11">
    <name type="scientific">candidate division WWE3 bacterium RBG_16_37_10</name>
    <dbReference type="NCBI Taxonomy" id="1802610"/>
    <lineage>
        <taxon>Bacteria</taxon>
        <taxon>Katanobacteria</taxon>
    </lineage>
</organism>
<dbReference type="InterPro" id="IPR023214">
    <property type="entry name" value="HAD_sf"/>
</dbReference>
<keyword evidence="5" id="KW-1278">Translocase</keyword>
<dbReference type="InterPro" id="IPR001757">
    <property type="entry name" value="P_typ_ATPase"/>
</dbReference>
<dbReference type="SUPFAM" id="SSF81665">
    <property type="entry name" value="Calcium ATPase, transmembrane domain M"/>
    <property type="match status" value="1"/>
</dbReference>
<dbReference type="Pfam" id="PF00122">
    <property type="entry name" value="E1-E2_ATPase"/>
    <property type="match status" value="1"/>
</dbReference>
<dbReference type="InterPro" id="IPR018303">
    <property type="entry name" value="ATPase_P-typ_P_site"/>
</dbReference>
<evidence type="ECO:0000256" key="5">
    <source>
        <dbReference type="ARBA" id="ARBA00022967"/>
    </source>
</evidence>
<dbReference type="GO" id="GO:0016020">
    <property type="term" value="C:membrane"/>
    <property type="evidence" value="ECO:0007669"/>
    <property type="project" value="UniProtKB-SubCell"/>
</dbReference>
<dbReference type="NCBIfam" id="TIGR01494">
    <property type="entry name" value="ATPase_P-type"/>
    <property type="match status" value="2"/>
</dbReference>
<dbReference type="Pfam" id="PF00690">
    <property type="entry name" value="Cation_ATPase_N"/>
    <property type="match status" value="1"/>
</dbReference>
<evidence type="ECO:0000256" key="2">
    <source>
        <dbReference type="ARBA" id="ARBA00022692"/>
    </source>
</evidence>
<dbReference type="PANTHER" id="PTHR42861">
    <property type="entry name" value="CALCIUM-TRANSPORTING ATPASE"/>
    <property type="match status" value="1"/>
</dbReference>
<dbReference type="Gene3D" id="3.40.50.1000">
    <property type="entry name" value="HAD superfamily/HAD-like"/>
    <property type="match status" value="2"/>
</dbReference>
<feature type="transmembrane region" description="Helical" evidence="8">
    <location>
        <begin position="707"/>
        <end position="727"/>
    </location>
</feature>
<dbReference type="InterPro" id="IPR023298">
    <property type="entry name" value="ATPase_P-typ_TM_dom_sf"/>
</dbReference>
<gene>
    <name evidence="10" type="ORF">A2W32_01715</name>
</gene>
<dbReference type="InterPro" id="IPR008250">
    <property type="entry name" value="ATPase_P-typ_transduc_dom_A_sf"/>
</dbReference>
<feature type="transmembrane region" description="Helical" evidence="8">
    <location>
        <begin position="796"/>
        <end position="814"/>
    </location>
</feature>
<feature type="transmembrane region" description="Helical" evidence="8">
    <location>
        <begin position="733"/>
        <end position="752"/>
    </location>
</feature>
<feature type="transmembrane region" description="Helical" evidence="8">
    <location>
        <begin position="220"/>
        <end position="242"/>
    </location>
</feature>
<dbReference type="Pfam" id="PF00689">
    <property type="entry name" value="Cation_ATPase_C"/>
    <property type="match status" value="1"/>
</dbReference>
<dbReference type="Gene3D" id="1.20.1110.10">
    <property type="entry name" value="Calcium-transporting ATPase, transmembrane domain"/>
    <property type="match status" value="2"/>
</dbReference>
<dbReference type="InterPro" id="IPR004014">
    <property type="entry name" value="ATPase_P-typ_cation-transptr_N"/>
</dbReference>
<evidence type="ECO:0000256" key="7">
    <source>
        <dbReference type="ARBA" id="ARBA00023136"/>
    </source>
</evidence>
<dbReference type="PRINTS" id="PR00119">
    <property type="entry name" value="CATATPASE"/>
</dbReference>
<dbReference type="SFLD" id="SFLDG00002">
    <property type="entry name" value="C1.7:_P-type_atpase_like"/>
    <property type="match status" value="1"/>
</dbReference>
<feature type="domain" description="Cation-transporting P-type ATPase N-terminal" evidence="9">
    <location>
        <begin position="1"/>
        <end position="65"/>
    </location>
</feature>
<dbReference type="STRING" id="1802610.A2W32_01715"/>
<evidence type="ECO:0000256" key="4">
    <source>
        <dbReference type="ARBA" id="ARBA00022840"/>
    </source>
</evidence>
<keyword evidence="2 8" id="KW-0812">Transmembrane</keyword>
<dbReference type="SMART" id="SM00831">
    <property type="entry name" value="Cation_ATPase_N"/>
    <property type="match status" value="1"/>
</dbReference>
<dbReference type="PROSITE" id="PS00154">
    <property type="entry name" value="ATPASE_E1_E2"/>
    <property type="match status" value="1"/>
</dbReference>
<dbReference type="Gene3D" id="3.40.1110.10">
    <property type="entry name" value="Calcium-transporting ATPase, cytoplasmic domain N"/>
    <property type="match status" value="2"/>
</dbReference>
<keyword evidence="7 8" id="KW-0472">Membrane</keyword>
<feature type="transmembrane region" description="Helical" evidence="8">
    <location>
        <begin position="764"/>
        <end position="784"/>
    </location>
</feature>
<evidence type="ECO:0000313" key="10">
    <source>
        <dbReference type="EMBL" id="OGC51032.1"/>
    </source>
</evidence>
<sequence>MDSQELEHLPGLTAQEVQINLKKFGYNDLPADKKRSVFFLWINVLKEPMFLLLLASSGIYWFIGDILEASVLFGSIFFIIGLTFYQENKTEKTLLALKELSSPKATVIRDHTIVKIPSREVAVGDIIVLKEGDRVPADAQFISGTNITVDESLLTGESVPVNKEKDSSFYSGTLVVRGQGIAKVTNIGTESKIGKIGKSIQKIKIQKTTLEKNTGVLVKYLSLTAMLTCLIVVLINGIFYSNWVDGILSGITLSMSLIPEEIPVVLTIFLALGAWKMTRSNALTRKMSVIENLGSVTALCVDKTGTITKNQMDLSQISVRGSRTSLGDIQNLPEQFHELLEYAYLAGSRNPFDPMEKAIKTNIYKFLANSNFIHESWMLIKEYPISSEVAAISHVWKVTENQHYVVATKGAPEVIAKMCNMPELETKKLHEEISVMAEEGLRVLAVAKASIPAGSIPNEHKALKLTYIGLIGFIDPVRENIGEAVIECSKAGVRVIMITGDYAGTAKNVARVIGLTNCDEVLTGQDVDRLTMDSLQHKLKTVNVFARITPEQKLHIVNALKSNGEVVAMTGDGINDAPAIKSADVGISMGLRGTDVAREASSLVLLDDNFISIVNGIRSGRSIYANIKKAVAFVFSIHVPIAGLAILPLLTGLPKIFYPVHILFLELIIDPLCTIGFQAEKEDKNIMNIPPRNILAKVISKKEMIRALLKGFGILICSFSMYIYLVPHFGEQFARTFTFVSMIFGDFGLVFFGRIKHFLENKAFLIIFSLAISVLLLAISIPQVRDLFNFGYISPLQFIIAAIAGLLSTLYVYLM</sequence>
<dbReference type="PRINTS" id="PR00120">
    <property type="entry name" value="HATPASE"/>
</dbReference>
<evidence type="ECO:0000313" key="11">
    <source>
        <dbReference type="Proteomes" id="UP000177371"/>
    </source>
</evidence>
<feature type="transmembrane region" description="Helical" evidence="8">
    <location>
        <begin position="630"/>
        <end position="650"/>
    </location>
</feature>
<keyword evidence="3" id="KW-0547">Nucleotide-binding</keyword>
<dbReference type="InterPro" id="IPR006068">
    <property type="entry name" value="ATPase_P-typ_cation-transptr_C"/>
</dbReference>
<dbReference type="EMBL" id="MEUT01000031">
    <property type="protein sequence ID" value="OGC51032.1"/>
    <property type="molecule type" value="Genomic_DNA"/>
</dbReference>
<keyword evidence="6 8" id="KW-1133">Transmembrane helix</keyword>
<proteinExistence type="predicted"/>
<feature type="transmembrane region" description="Helical" evidence="8">
    <location>
        <begin position="262"/>
        <end position="278"/>
    </location>
</feature>
<protein>
    <recommendedName>
        <fullName evidence="9">Cation-transporting P-type ATPase N-terminal domain-containing protein</fullName>
    </recommendedName>
</protein>
<evidence type="ECO:0000256" key="6">
    <source>
        <dbReference type="ARBA" id="ARBA00022989"/>
    </source>
</evidence>
<name>A0A1F4V1K3_UNCKA</name>
<evidence type="ECO:0000256" key="1">
    <source>
        <dbReference type="ARBA" id="ARBA00004141"/>
    </source>
</evidence>
<keyword evidence="4" id="KW-0067">ATP-binding</keyword>
<dbReference type="InterPro" id="IPR023299">
    <property type="entry name" value="ATPase_P-typ_cyto_dom_N"/>
</dbReference>
<dbReference type="SFLD" id="SFLDS00003">
    <property type="entry name" value="Haloacid_Dehalogenase"/>
    <property type="match status" value="1"/>
</dbReference>
<dbReference type="SUPFAM" id="SSF81653">
    <property type="entry name" value="Calcium ATPase, transduction domain A"/>
    <property type="match status" value="1"/>
</dbReference>
<comment type="caution">
    <text evidence="10">The sequence shown here is derived from an EMBL/GenBank/DDBJ whole genome shotgun (WGS) entry which is preliminary data.</text>
</comment>
<evidence type="ECO:0000256" key="8">
    <source>
        <dbReference type="SAM" id="Phobius"/>
    </source>
</evidence>
<dbReference type="InterPro" id="IPR059000">
    <property type="entry name" value="ATPase_P-type_domA"/>
</dbReference>
<dbReference type="InterPro" id="IPR044492">
    <property type="entry name" value="P_typ_ATPase_HD_dom"/>
</dbReference>
<dbReference type="GO" id="GO:0016887">
    <property type="term" value="F:ATP hydrolysis activity"/>
    <property type="evidence" value="ECO:0007669"/>
    <property type="project" value="InterPro"/>
</dbReference>
<comment type="subcellular location">
    <subcellularLocation>
        <location evidence="1">Membrane</location>
        <topology evidence="1">Multi-pass membrane protein</topology>
    </subcellularLocation>
</comment>
<dbReference type="Gene3D" id="2.70.150.10">
    <property type="entry name" value="Calcium-transporting ATPase, cytoplasmic transduction domain A"/>
    <property type="match status" value="1"/>
</dbReference>